<keyword evidence="1" id="KW-0812">Transmembrane</keyword>
<dbReference type="EMBL" id="FXEG02000001">
    <property type="protein sequence ID" value="SOX51390.1"/>
    <property type="molecule type" value="Genomic_DNA"/>
</dbReference>
<comment type="caution">
    <text evidence="2">The sequence shown here is derived from an EMBL/GenBank/DDBJ whole genome shotgun (WGS) entry which is preliminary data.</text>
</comment>
<gene>
    <name evidence="2" type="ORF">MAAFP003_50</name>
</gene>
<name>A0A2K4Y3M8_9MYCO</name>
<keyword evidence="3" id="KW-1185">Reference proteome</keyword>
<sequence>MTTSSPRVHYQARGFARRLWMFAIAGVVAAAVVMIATGNRQSVRLASAGSIAIVNGVSITPAPGWTVAHRGPNWVALSDNDSSAQLQVAVKPADGTDLVGMLQADINQLSGTPAAGLINVKNLSAPITRTLQDTNFQQEAFINYTADVSGPQGSIPVIGTFNELLNTSTHQSAFVDFRQDDSATTQVDSDGELMINSLLGQPISRAGER</sequence>
<reference evidence="2" key="1">
    <citation type="submission" date="2018-01" db="EMBL/GenBank/DDBJ databases">
        <authorList>
            <consortium name="Urmite Genomes"/>
        </authorList>
    </citation>
    <scope>NUCLEOTIDE SEQUENCE [LARGE SCALE GENOMIC DNA]</scope>
    <source>
        <strain evidence="2">AFP003</strain>
    </source>
</reference>
<dbReference type="AlphaFoldDB" id="A0A2K4Y3M8"/>
<evidence type="ECO:0000313" key="2">
    <source>
        <dbReference type="EMBL" id="SOX51390.1"/>
    </source>
</evidence>
<keyword evidence="1" id="KW-1133">Transmembrane helix</keyword>
<proteinExistence type="predicted"/>
<organism evidence="2 3">
    <name type="scientific">Mycobacterium ahvazicum</name>
    <dbReference type="NCBI Taxonomy" id="1964395"/>
    <lineage>
        <taxon>Bacteria</taxon>
        <taxon>Bacillati</taxon>
        <taxon>Actinomycetota</taxon>
        <taxon>Actinomycetes</taxon>
        <taxon>Mycobacteriales</taxon>
        <taxon>Mycobacteriaceae</taxon>
        <taxon>Mycobacterium</taxon>
        <taxon>Mycobacterium simiae complex</taxon>
    </lineage>
</organism>
<evidence type="ECO:0000313" key="3">
    <source>
        <dbReference type="Proteomes" id="UP000236318"/>
    </source>
</evidence>
<keyword evidence="1" id="KW-0472">Membrane</keyword>
<dbReference type="Proteomes" id="UP000236318">
    <property type="component" value="Unassembled WGS sequence"/>
</dbReference>
<feature type="transmembrane region" description="Helical" evidence="1">
    <location>
        <begin position="20"/>
        <end position="37"/>
    </location>
</feature>
<accession>A0A2K4Y3M8</accession>
<evidence type="ECO:0000256" key="1">
    <source>
        <dbReference type="SAM" id="Phobius"/>
    </source>
</evidence>
<protein>
    <submittedName>
        <fullName evidence="2">Uncharacterized protein</fullName>
    </submittedName>
</protein>